<dbReference type="SUPFAM" id="SSF116726">
    <property type="entry name" value="TrkA C-terminal domain-like"/>
    <property type="match status" value="1"/>
</dbReference>
<dbReference type="PANTHER" id="PTHR43833">
    <property type="entry name" value="POTASSIUM CHANNEL PROTEIN 2-RELATED-RELATED"/>
    <property type="match status" value="1"/>
</dbReference>
<dbReference type="PROSITE" id="PS51202">
    <property type="entry name" value="RCK_C"/>
    <property type="match status" value="1"/>
</dbReference>
<reference evidence="4" key="1">
    <citation type="journal article" date="2019" name="Int. J. Syst. Evol. Microbiol.">
        <title>The Global Catalogue of Microorganisms (GCM) 10K type strain sequencing project: providing services to taxonomists for standard genome sequencing and annotation.</title>
        <authorList>
            <consortium name="The Broad Institute Genomics Platform"/>
            <consortium name="The Broad Institute Genome Sequencing Center for Infectious Disease"/>
            <person name="Wu L."/>
            <person name="Ma J."/>
        </authorList>
    </citation>
    <scope>NUCLEOTIDE SEQUENCE [LARGE SCALE GENOMIC DNA]</scope>
    <source>
        <strain evidence="4">NCAIM B.02333</strain>
    </source>
</reference>
<dbReference type="InterPro" id="IPR006037">
    <property type="entry name" value="RCK_C"/>
</dbReference>
<name>A0ABV7WJT1_9MICO</name>
<keyword evidence="3" id="KW-0813">Transport</keyword>
<gene>
    <name evidence="3" type="ORF">ACFOLH_12435</name>
</gene>
<keyword evidence="4" id="KW-1185">Reference proteome</keyword>
<feature type="domain" description="RCK C-terminal" evidence="2">
    <location>
        <begin position="178"/>
        <end position="260"/>
    </location>
</feature>
<dbReference type="SUPFAM" id="SSF51735">
    <property type="entry name" value="NAD(P)-binding Rossmann-fold domains"/>
    <property type="match status" value="1"/>
</dbReference>
<organism evidence="3 4">
    <name type="scientific">Aquipuribacter hungaricus</name>
    <dbReference type="NCBI Taxonomy" id="545624"/>
    <lineage>
        <taxon>Bacteria</taxon>
        <taxon>Bacillati</taxon>
        <taxon>Actinomycetota</taxon>
        <taxon>Actinomycetes</taxon>
        <taxon>Micrococcales</taxon>
        <taxon>Intrasporangiaceae</taxon>
        <taxon>Aquipuribacter</taxon>
    </lineage>
</organism>
<dbReference type="Pfam" id="PF02254">
    <property type="entry name" value="TrkA_N"/>
    <property type="match status" value="1"/>
</dbReference>
<feature type="domain" description="RCK N-terminal" evidence="1">
    <location>
        <begin position="8"/>
        <end position="128"/>
    </location>
</feature>
<dbReference type="Pfam" id="PF02080">
    <property type="entry name" value="TrkA_C"/>
    <property type="match status" value="1"/>
</dbReference>
<dbReference type="PROSITE" id="PS51201">
    <property type="entry name" value="RCK_N"/>
    <property type="match status" value="1"/>
</dbReference>
<dbReference type="Gene3D" id="3.30.70.1450">
    <property type="entry name" value="Regulator of K+ conductance, C-terminal domain"/>
    <property type="match status" value="1"/>
</dbReference>
<evidence type="ECO:0000313" key="3">
    <source>
        <dbReference type="EMBL" id="MFC3689152.1"/>
    </source>
</evidence>
<keyword evidence="3" id="KW-0407">Ion channel</keyword>
<proteinExistence type="predicted"/>
<comment type="caution">
    <text evidence="3">The sequence shown here is derived from an EMBL/GenBank/DDBJ whole genome shotgun (WGS) entry which is preliminary data.</text>
</comment>
<evidence type="ECO:0000259" key="2">
    <source>
        <dbReference type="PROSITE" id="PS51202"/>
    </source>
</evidence>
<dbReference type="InterPro" id="IPR050721">
    <property type="entry name" value="Trk_Ktr_HKT_K-transport"/>
</dbReference>
<accession>A0ABV7WJT1</accession>
<dbReference type="RefSeq" id="WP_340294593.1">
    <property type="nucleotide sequence ID" value="NZ_JBBEOI010000170.1"/>
</dbReference>
<dbReference type="PANTHER" id="PTHR43833:SF7">
    <property type="entry name" value="KTR SYSTEM POTASSIUM UPTAKE PROTEIN C"/>
    <property type="match status" value="1"/>
</dbReference>
<sequence length="260" mass="27908">MGHGKLHDDAVLVIGLGRFGASAAEALHRLGHEVLAVERSPELVQEWSGRLTHVVEADATNLQALKQIGAAQFPIAVIGIGTSIEASVLSTLNLVDLKVGQIWAKAISHSHGKILERLATGTDTDHITGDDALNEVARKAREQRVRKDGPAPRRSGSRVTVVYPEATMGERTAHLVTGKLLDYIEFDDGFAIVKMAPPKETHGFTLDQAGVRSKYGITVVGVKRPGADFTYAIPSTKVHPEDVLIVSGHVDQIEAFAARP</sequence>
<protein>
    <submittedName>
        <fullName evidence="3">Potassium channel family protein</fullName>
    </submittedName>
</protein>
<dbReference type="InterPro" id="IPR036291">
    <property type="entry name" value="NAD(P)-bd_dom_sf"/>
</dbReference>
<dbReference type="InterPro" id="IPR003148">
    <property type="entry name" value="RCK_N"/>
</dbReference>
<dbReference type="Proteomes" id="UP001595685">
    <property type="component" value="Unassembled WGS sequence"/>
</dbReference>
<dbReference type="GO" id="GO:0034220">
    <property type="term" value="P:monoatomic ion transmembrane transport"/>
    <property type="evidence" value="ECO:0007669"/>
    <property type="project" value="UniProtKB-KW"/>
</dbReference>
<dbReference type="InterPro" id="IPR036721">
    <property type="entry name" value="RCK_C_sf"/>
</dbReference>
<keyword evidence="3" id="KW-0406">Ion transport</keyword>
<dbReference type="EMBL" id="JBHRWW010000008">
    <property type="protein sequence ID" value="MFC3689152.1"/>
    <property type="molecule type" value="Genomic_DNA"/>
</dbReference>
<evidence type="ECO:0000259" key="1">
    <source>
        <dbReference type="PROSITE" id="PS51201"/>
    </source>
</evidence>
<evidence type="ECO:0000313" key="4">
    <source>
        <dbReference type="Proteomes" id="UP001595685"/>
    </source>
</evidence>
<dbReference type="Gene3D" id="3.40.50.720">
    <property type="entry name" value="NAD(P)-binding Rossmann-like Domain"/>
    <property type="match status" value="1"/>
</dbReference>